<sequence length="164" mass="18016">EQADLQSGNQEGTRLSACVSLPLPFIVSLSLSLSLSLASSVLCPVGWFNHGSRCFLYVDNPLGWNDAADHCKKMGADLASIHNPTENNFMQLLVQLGNNDAWIGAYYLQTKWRWIDGEGLYYSDWIGMSSASSNPCAYLRKNSKSVCGSVCQSGPAQQHQYDCL</sequence>
<dbReference type="SUPFAM" id="SSF56436">
    <property type="entry name" value="C-type lectin-like"/>
    <property type="match status" value="1"/>
</dbReference>
<dbReference type="Ensembl" id="ENSGMOT00000018349.2">
    <property type="protein sequence ID" value="ENSGMOP00000017910.2"/>
    <property type="gene ID" value="ENSGMOG00000016666.2"/>
</dbReference>
<evidence type="ECO:0000259" key="1">
    <source>
        <dbReference type="PROSITE" id="PS50041"/>
    </source>
</evidence>
<reference evidence="2" key="2">
    <citation type="submission" date="2025-09" db="UniProtKB">
        <authorList>
            <consortium name="Ensembl"/>
        </authorList>
    </citation>
    <scope>IDENTIFICATION</scope>
</reference>
<keyword evidence="3" id="KW-1185">Reference proteome</keyword>
<feature type="domain" description="C-type lectin" evidence="1">
    <location>
        <begin position="50"/>
        <end position="164"/>
    </location>
</feature>
<dbReference type="CDD" id="cd00037">
    <property type="entry name" value="CLECT"/>
    <property type="match status" value="1"/>
</dbReference>
<dbReference type="OMA" id="NNDAWIG"/>
<dbReference type="InterPro" id="IPR001304">
    <property type="entry name" value="C-type_lectin-like"/>
</dbReference>
<name>A0A8C5F949_GADMO</name>
<accession>A0A8C5F949</accession>
<dbReference type="InterPro" id="IPR016186">
    <property type="entry name" value="C-type_lectin-like/link_sf"/>
</dbReference>
<dbReference type="AlphaFoldDB" id="A0A8C5F949"/>
<dbReference type="GeneTree" id="ENSGT01030000234934"/>
<dbReference type="PANTHER" id="PTHR22803">
    <property type="entry name" value="MANNOSE, PHOSPHOLIPASE, LECTIN RECEPTOR RELATED"/>
    <property type="match status" value="1"/>
</dbReference>
<evidence type="ECO:0000313" key="3">
    <source>
        <dbReference type="Proteomes" id="UP000694546"/>
    </source>
</evidence>
<proteinExistence type="predicted"/>
<dbReference type="SMART" id="SM00034">
    <property type="entry name" value="CLECT"/>
    <property type="match status" value="1"/>
</dbReference>
<dbReference type="Gene3D" id="3.10.100.10">
    <property type="entry name" value="Mannose-Binding Protein A, subunit A"/>
    <property type="match status" value="1"/>
</dbReference>
<evidence type="ECO:0000313" key="2">
    <source>
        <dbReference type="Ensembl" id="ENSGMOP00000017910.2"/>
    </source>
</evidence>
<protein>
    <recommendedName>
        <fullName evidence="1">C-type lectin domain-containing protein</fullName>
    </recommendedName>
</protein>
<dbReference type="Proteomes" id="UP000694546">
    <property type="component" value="Chromosome 3"/>
</dbReference>
<reference evidence="2" key="1">
    <citation type="submission" date="2025-08" db="UniProtKB">
        <authorList>
            <consortium name="Ensembl"/>
        </authorList>
    </citation>
    <scope>IDENTIFICATION</scope>
</reference>
<dbReference type="PROSITE" id="PS50041">
    <property type="entry name" value="C_TYPE_LECTIN_2"/>
    <property type="match status" value="1"/>
</dbReference>
<dbReference type="Pfam" id="PF00059">
    <property type="entry name" value="Lectin_C"/>
    <property type="match status" value="1"/>
</dbReference>
<dbReference type="InterPro" id="IPR016187">
    <property type="entry name" value="CTDL_fold"/>
</dbReference>
<dbReference type="InterPro" id="IPR050111">
    <property type="entry name" value="C-type_lectin/snaclec_domain"/>
</dbReference>
<organism evidence="2 3">
    <name type="scientific">Gadus morhua</name>
    <name type="common">Atlantic cod</name>
    <dbReference type="NCBI Taxonomy" id="8049"/>
    <lineage>
        <taxon>Eukaryota</taxon>
        <taxon>Metazoa</taxon>
        <taxon>Chordata</taxon>
        <taxon>Craniata</taxon>
        <taxon>Vertebrata</taxon>
        <taxon>Euteleostomi</taxon>
        <taxon>Actinopterygii</taxon>
        <taxon>Neopterygii</taxon>
        <taxon>Teleostei</taxon>
        <taxon>Neoteleostei</taxon>
        <taxon>Acanthomorphata</taxon>
        <taxon>Zeiogadaria</taxon>
        <taxon>Gadariae</taxon>
        <taxon>Gadiformes</taxon>
        <taxon>Gadoidei</taxon>
        <taxon>Gadidae</taxon>
        <taxon>Gadus</taxon>
    </lineage>
</organism>